<evidence type="ECO:0000313" key="5">
    <source>
        <dbReference type="EMBL" id="OMD19895.1"/>
    </source>
</evidence>
<organism evidence="5 6">
    <name type="scientific">Paenibacillus odorifer</name>
    <dbReference type="NCBI Taxonomy" id="189426"/>
    <lineage>
        <taxon>Bacteria</taxon>
        <taxon>Bacillati</taxon>
        <taxon>Bacillota</taxon>
        <taxon>Bacilli</taxon>
        <taxon>Bacillales</taxon>
        <taxon>Paenibacillaceae</taxon>
        <taxon>Paenibacillus</taxon>
    </lineage>
</organism>
<dbReference type="InterPro" id="IPR036390">
    <property type="entry name" value="WH_DNA-bd_sf"/>
</dbReference>
<dbReference type="GO" id="GO:0003700">
    <property type="term" value="F:DNA-binding transcription factor activity"/>
    <property type="evidence" value="ECO:0007669"/>
    <property type="project" value="InterPro"/>
</dbReference>
<dbReference type="Pfam" id="PF01022">
    <property type="entry name" value="HTH_5"/>
    <property type="match status" value="1"/>
</dbReference>
<dbReference type="Pfam" id="PF19361">
    <property type="entry name" value="DUF5937"/>
    <property type="match status" value="1"/>
</dbReference>
<accession>A0A1R0WRR0</accession>
<dbReference type="InterPro" id="IPR045981">
    <property type="entry name" value="DUF5937"/>
</dbReference>
<evidence type="ECO:0000256" key="3">
    <source>
        <dbReference type="ARBA" id="ARBA00023163"/>
    </source>
</evidence>
<dbReference type="InterPro" id="IPR001845">
    <property type="entry name" value="HTH_ArsR_DNA-bd_dom"/>
</dbReference>
<keyword evidence="1" id="KW-0805">Transcription regulation</keyword>
<protein>
    <recommendedName>
        <fullName evidence="4">HTH arsR-type domain-containing protein</fullName>
    </recommendedName>
</protein>
<dbReference type="PANTHER" id="PTHR33154:SF33">
    <property type="entry name" value="TRANSCRIPTIONAL REPRESSOR SDPR"/>
    <property type="match status" value="1"/>
</dbReference>
<keyword evidence="2" id="KW-0238">DNA-binding</keyword>
<dbReference type="Proteomes" id="UP000187465">
    <property type="component" value="Unassembled WGS sequence"/>
</dbReference>
<dbReference type="NCBIfam" id="NF033788">
    <property type="entry name" value="HTH_metalloreg"/>
    <property type="match status" value="1"/>
</dbReference>
<dbReference type="Gene3D" id="1.10.10.10">
    <property type="entry name" value="Winged helix-like DNA-binding domain superfamily/Winged helix DNA-binding domain"/>
    <property type="match status" value="1"/>
</dbReference>
<keyword evidence="3" id="KW-0804">Transcription</keyword>
<dbReference type="EMBL" id="MKQP01000111">
    <property type="protein sequence ID" value="OMD19895.1"/>
    <property type="molecule type" value="Genomic_DNA"/>
</dbReference>
<dbReference type="PANTHER" id="PTHR33154">
    <property type="entry name" value="TRANSCRIPTIONAL REGULATOR, ARSR FAMILY"/>
    <property type="match status" value="1"/>
</dbReference>
<evidence type="ECO:0000256" key="1">
    <source>
        <dbReference type="ARBA" id="ARBA00023015"/>
    </source>
</evidence>
<comment type="caution">
    <text evidence="5">The sequence shown here is derived from an EMBL/GenBank/DDBJ whole genome shotgun (WGS) entry which is preliminary data.</text>
</comment>
<dbReference type="GO" id="GO:0003677">
    <property type="term" value="F:DNA binding"/>
    <property type="evidence" value="ECO:0007669"/>
    <property type="project" value="UniProtKB-KW"/>
</dbReference>
<dbReference type="InterPro" id="IPR051081">
    <property type="entry name" value="HTH_MetalResp_TranReg"/>
</dbReference>
<dbReference type="SUPFAM" id="SSF46785">
    <property type="entry name" value="Winged helix' DNA-binding domain"/>
    <property type="match status" value="1"/>
</dbReference>
<dbReference type="CDD" id="cd00090">
    <property type="entry name" value="HTH_ARSR"/>
    <property type="match status" value="1"/>
</dbReference>
<proteinExistence type="predicted"/>
<evidence type="ECO:0000259" key="4">
    <source>
        <dbReference type="PROSITE" id="PS50987"/>
    </source>
</evidence>
<reference evidence="5 6" key="1">
    <citation type="submission" date="2016-10" db="EMBL/GenBank/DDBJ databases">
        <title>Paenibacillus species isolates.</title>
        <authorList>
            <person name="Beno S.M."/>
        </authorList>
    </citation>
    <scope>NUCLEOTIDE SEQUENCE [LARGE SCALE GENOMIC DNA]</scope>
    <source>
        <strain evidence="5 6">FSL H7-0604</strain>
    </source>
</reference>
<dbReference type="InterPro" id="IPR011991">
    <property type="entry name" value="ArsR-like_HTH"/>
</dbReference>
<gene>
    <name evidence="5" type="ORF">BJP51_11245</name>
</gene>
<sequence>MSSLKTLNRKIKTVVSPFHELLCSLHVFHQPEHHPTRLQWALELKKRMPLALQENIHTLGQLSDRWIALLDLPDRMGVPISCNQGITLLKKLPDAELVYLFMNQEIALSTLVEWLNESESKRSLMKLSGNVKYLINNLASVRKLLISTLITYEHDYFGQEWDYIEPFMNISAAQFQDLASRSPEKALNTLHPRLLAENGTLTVQKSVTYYFPYDQLGQVYVFPSTFIFPHLLVGWFEDTLFLPLTVDVPGLAFSEGPPSDLLRQLKALSDDTRMRILKLLWKSPHCTKQLAPILGISEAAVSKQLKQLSEAGFTQSQRKGNYLFYSVNKEVFDNLLVLQRQYLEQ</sequence>
<dbReference type="AlphaFoldDB" id="A0A1R0WRR0"/>
<feature type="domain" description="HTH arsR-type" evidence="4">
    <location>
        <begin position="253"/>
        <end position="345"/>
    </location>
</feature>
<evidence type="ECO:0000256" key="2">
    <source>
        <dbReference type="ARBA" id="ARBA00023125"/>
    </source>
</evidence>
<dbReference type="SMART" id="SM00418">
    <property type="entry name" value="HTH_ARSR"/>
    <property type="match status" value="1"/>
</dbReference>
<dbReference type="RefSeq" id="WP_036688037.1">
    <property type="nucleotide sequence ID" value="NZ_MKQP01000111.1"/>
</dbReference>
<name>A0A1R0WRR0_9BACL</name>
<evidence type="ECO:0000313" key="6">
    <source>
        <dbReference type="Proteomes" id="UP000187465"/>
    </source>
</evidence>
<dbReference type="PRINTS" id="PR00778">
    <property type="entry name" value="HTHARSR"/>
</dbReference>
<dbReference type="PROSITE" id="PS50987">
    <property type="entry name" value="HTH_ARSR_2"/>
    <property type="match status" value="1"/>
</dbReference>
<dbReference type="InterPro" id="IPR036388">
    <property type="entry name" value="WH-like_DNA-bd_sf"/>
</dbReference>